<dbReference type="InterPro" id="IPR029068">
    <property type="entry name" value="Glyas_Bleomycin-R_OHBP_Dase"/>
</dbReference>
<protein>
    <submittedName>
        <fullName evidence="2">Glyoxalase</fullName>
    </submittedName>
</protein>
<sequence>MKIEHLAIWVRDLELMRSFYVKYFEGESNGKYRNDKKNFESYFISFGSGARLELMQMPGIIDTKNDGHQQLIGITHFAVSVGSKERVDELTKVFRKDAFEIVGEPRWTGDGYYESVVLDPEKNRIEITA</sequence>
<evidence type="ECO:0000313" key="3">
    <source>
        <dbReference type="Proteomes" id="UP000293162"/>
    </source>
</evidence>
<dbReference type="InterPro" id="IPR004360">
    <property type="entry name" value="Glyas_Fos-R_dOase_dom"/>
</dbReference>
<name>A0A4Q5LZM3_9BACT</name>
<dbReference type="AlphaFoldDB" id="A0A4Q5LZM3"/>
<dbReference type="InterPro" id="IPR037523">
    <property type="entry name" value="VOC_core"/>
</dbReference>
<reference evidence="2 3" key="1">
    <citation type="submission" date="2019-02" db="EMBL/GenBank/DDBJ databases">
        <title>Bacterial novel species Emticicia sp. 17J42-9 isolated from soil.</title>
        <authorList>
            <person name="Jung H.-Y."/>
        </authorList>
    </citation>
    <scope>NUCLEOTIDE SEQUENCE [LARGE SCALE GENOMIC DNA]</scope>
    <source>
        <strain evidence="2 3">17J42-9</strain>
    </source>
</reference>
<feature type="domain" description="VOC" evidence="1">
    <location>
        <begin position="2"/>
        <end position="129"/>
    </location>
</feature>
<dbReference type="OrthoDB" id="9789012at2"/>
<dbReference type="PROSITE" id="PS51819">
    <property type="entry name" value="VOC"/>
    <property type="match status" value="1"/>
</dbReference>
<proteinExistence type="predicted"/>
<dbReference type="EMBL" id="SEWF01000016">
    <property type="protein sequence ID" value="RYU95328.1"/>
    <property type="molecule type" value="Genomic_DNA"/>
</dbReference>
<keyword evidence="3" id="KW-1185">Reference proteome</keyword>
<dbReference type="RefSeq" id="WP_130021377.1">
    <property type="nucleotide sequence ID" value="NZ_SEWF01000016.1"/>
</dbReference>
<dbReference type="Proteomes" id="UP000293162">
    <property type="component" value="Unassembled WGS sequence"/>
</dbReference>
<organism evidence="2 3">
    <name type="scientific">Emticicia agri</name>
    <dbReference type="NCBI Taxonomy" id="2492393"/>
    <lineage>
        <taxon>Bacteria</taxon>
        <taxon>Pseudomonadati</taxon>
        <taxon>Bacteroidota</taxon>
        <taxon>Cytophagia</taxon>
        <taxon>Cytophagales</taxon>
        <taxon>Leadbetterellaceae</taxon>
        <taxon>Emticicia</taxon>
    </lineage>
</organism>
<dbReference type="SUPFAM" id="SSF54593">
    <property type="entry name" value="Glyoxalase/Bleomycin resistance protein/Dihydroxybiphenyl dioxygenase"/>
    <property type="match status" value="1"/>
</dbReference>
<evidence type="ECO:0000259" key="1">
    <source>
        <dbReference type="PROSITE" id="PS51819"/>
    </source>
</evidence>
<dbReference type="Pfam" id="PF00903">
    <property type="entry name" value="Glyoxalase"/>
    <property type="match status" value="1"/>
</dbReference>
<comment type="caution">
    <text evidence="2">The sequence shown here is derived from an EMBL/GenBank/DDBJ whole genome shotgun (WGS) entry which is preliminary data.</text>
</comment>
<dbReference type="PANTHER" id="PTHR36113:SF1">
    <property type="entry name" value="GLYOXALASE_BLEOMYCIN RESISTANCE PROTEIN_DIOXYGENASE"/>
    <property type="match status" value="1"/>
</dbReference>
<gene>
    <name evidence="2" type="ORF">EWM59_12825</name>
</gene>
<dbReference type="InterPro" id="IPR051332">
    <property type="entry name" value="Fosfomycin_Res_Enzymes"/>
</dbReference>
<accession>A0A4Q5LZM3</accession>
<evidence type="ECO:0000313" key="2">
    <source>
        <dbReference type="EMBL" id="RYU95328.1"/>
    </source>
</evidence>
<dbReference type="Gene3D" id="3.10.180.10">
    <property type="entry name" value="2,3-Dihydroxybiphenyl 1,2-Dioxygenase, domain 1"/>
    <property type="match status" value="1"/>
</dbReference>
<dbReference type="PANTHER" id="PTHR36113">
    <property type="entry name" value="LYASE, PUTATIVE-RELATED-RELATED"/>
    <property type="match status" value="1"/>
</dbReference>